<dbReference type="AlphaFoldDB" id="A0A645EI59"/>
<organism evidence="1">
    <name type="scientific">bioreactor metagenome</name>
    <dbReference type="NCBI Taxonomy" id="1076179"/>
    <lineage>
        <taxon>unclassified sequences</taxon>
        <taxon>metagenomes</taxon>
        <taxon>ecological metagenomes</taxon>
    </lineage>
</organism>
<gene>
    <name evidence="1" type="ORF">SDC9_148209</name>
</gene>
<dbReference type="EMBL" id="VSSQ01047035">
    <property type="protein sequence ID" value="MPN01010.1"/>
    <property type="molecule type" value="Genomic_DNA"/>
</dbReference>
<protein>
    <submittedName>
        <fullName evidence="1">Uncharacterized protein</fullName>
    </submittedName>
</protein>
<proteinExistence type="predicted"/>
<dbReference type="Gene3D" id="3.40.50.360">
    <property type="match status" value="1"/>
</dbReference>
<accession>A0A645EI59</accession>
<sequence length="44" mass="5214">MRDWEERMKLYGFEIPIDPVIVNESPEGEDEELCIKYGEKIAKL</sequence>
<reference evidence="1" key="1">
    <citation type="submission" date="2019-08" db="EMBL/GenBank/DDBJ databases">
        <authorList>
            <person name="Kucharzyk K."/>
            <person name="Murdoch R.W."/>
            <person name="Higgins S."/>
            <person name="Loffler F."/>
        </authorList>
    </citation>
    <scope>NUCLEOTIDE SEQUENCE</scope>
</reference>
<name>A0A645EI59_9ZZZZ</name>
<evidence type="ECO:0000313" key="1">
    <source>
        <dbReference type="EMBL" id="MPN01010.1"/>
    </source>
</evidence>
<dbReference type="InterPro" id="IPR029039">
    <property type="entry name" value="Flavoprotein-like_sf"/>
</dbReference>
<comment type="caution">
    <text evidence="1">The sequence shown here is derived from an EMBL/GenBank/DDBJ whole genome shotgun (WGS) entry which is preliminary data.</text>
</comment>